<evidence type="ECO:0000256" key="5">
    <source>
        <dbReference type="ARBA" id="ARBA00022723"/>
    </source>
</evidence>
<dbReference type="InterPro" id="IPR013083">
    <property type="entry name" value="Znf_RING/FYVE/PHD"/>
</dbReference>
<dbReference type="FunFam" id="3.30.40.10:FF:000309">
    <property type="entry name" value="E3 ubiquitin-protein ligase MBR2"/>
    <property type="match status" value="1"/>
</dbReference>
<feature type="compositionally biased region" description="Basic and acidic residues" evidence="10">
    <location>
        <begin position="402"/>
        <end position="419"/>
    </location>
</feature>
<reference evidence="13" key="1">
    <citation type="journal article" date="2018" name="Gigascience">
        <title>Genome assembly of the Pink Ipe (Handroanthus impetiginosus, Bignoniaceae), a highly valued, ecologically keystone Neotropical timber forest tree.</title>
        <authorList>
            <person name="Silva-Junior O.B."/>
            <person name="Grattapaglia D."/>
            <person name="Novaes E."/>
            <person name="Collevatti R.G."/>
        </authorList>
    </citation>
    <scope>NUCLEOTIDE SEQUENCE [LARGE SCALE GENOMIC DNA]</scope>
    <source>
        <strain evidence="13">cv. UFG-1</strain>
    </source>
</reference>
<dbReference type="Gene3D" id="3.30.40.10">
    <property type="entry name" value="Zinc/RING finger domain, C3HC4 (zinc finger)"/>
    <property type="match status" value="1"/>
</dbReference>
<dbReference type="GO" id="GO:0043161">
    <property type="term" value="P:proteasome-mediated ubiquitin-dependent protein catabolic process"/>
    <property type="evidence" value="ECO:0007669"/>
    <property type="project" value="UniProtKB-ARBA"/>
</dbReference>
<keyword evidence="6 9" id="KW-0863">Zinc-finger</keyword>
<feature type="compositionally biased region" description="Polar residues" evidence="10">
    <location>
        <begin position="18"/>
        <end position="27"/>
    </location>
</feature>
<evidence type="ECO:0000256" key="9">
    <source>
        <dbReference type="PROSITE-ProRule" id="PRU00175"/>
    </source>
</evidence>
<dbReference type="EMBL" id="NKXS01003712">
    <property type="protein sequence ID" value="PIN08752.1"/>
    <property type="molecule type" value="Genomic_DNA"/>
</dbReference>
<dbReference type="PANTHER" id="PTHR22937">
    <property type="entry name" value="E3 UBIQUITIN-PROTEIN LIGASE RNF165"/>
    <property type="match status" value="1"/>
</dbReference>
<dbReference type="AlphaFoldDB" id="A0A2G9GU49"/>
<dbReference type="SUPFAM" id="SSF57850">
    <property type="entry name" value="RING/U-box"/>
    <property type="match status" value="1"/>
</dbReference>
<feature type="region of interest" description="Disordered" evidence="10">
    <location>
        <begin position="223"/>
        <end position="323"/>
    </location>
</feature>
<feature type="compositionally biased region" description="Polar residues" evidence="10">
    <location>
        <begin position="253"/>
        <end position="279"/>
    </location>
</feature>
<keyword evidence="5" id="KW-0479">Metal-binding</keyword>
<accession>A0A2G9GU49</accession>
<dbReference type="SMART" id="SM00184">
    <property type="entry name" value="RING"/>
    <property type="match status" value="1"/>
</dbReference>
<feature type="compositionally biased region" description="Polar residues" evidence="10">
    <location>
        <begin position="223"/>
        <end position="236"/>
    </location>
</feature>
<protein>
    <recommendedName>
        <fullName evidence="3">RING-type E3 ubiquitin transferase</fullName>
        <ecNumber evidence="3">2.3.2.27</ecNumber>
    </recommendedName>
</protein>
<evidence type="ECO:0000256" key="10">
    <source>
        <dbReference type="SAM" id="MobiDB-lite"/>
    </source>
</evidence>
<evidence type="ECO:0000259" key="11">
    <source>
        <dbReference type="PROSITE" id="PS50089"/>
    </source>
</evidence>
<dbReference type="Proteomes" id="UP000231279">
    <property type="component" value="Unassembled WGS sequence"/>
</dbReference>
<dbReference type="InterPro" id="IPR001841">
    <property type="entry name" value="Znf_RING"/>
</dbReference>
<feature type="region of interest" description="Disordered" evidence="10">
    <location>
        <begin position="395"/>
        <end position="529"/>
    </location>
</feature>
<comment type="pathway">
    <text evidence="2">Protein modification; protein ubiquitination.</text>
</comment>
<dbReference type="GO" id="GO:0061630">
    <property type="term" value="F:ubiquitin protein ligase activity"/>
    <property type="evidence" value="ECO:0007669"/>
    <property type="project" value="UniProtKB-EC"/>
</dbReference>
<name>A0A2G9GU49_9LAMI</name>
<evidence type="ECO:0000256" key="6">
    <source>
        <dbReference type="ARBA" id="ARBA00022771"/>
    </source>
</evidence>
<evidence type="ECO:0000313" key="12">
    <source>
        <dbReference type="EMBL" id="PIN08752.1"/>
    </source>
</evidence>
<dbReference type="InterPro" id="IPR045191">
    <property type="entry name" value="MBR1/2-like"/>
</dbReference>
<evidence type="ECO:0000313" key="13">
    <source>
        <dbReference type="Proteomes" id="UP000231279"/>
    </source>
</evidence>
<keyword evidence="13" id="KW-1185">Reference proteome</keyword>
<evidence type="ECO:0000256" key="1">
    <source>
        <dbReference type="ARBA" id="ARBA00000900"/>
    </source>
</evidence>
<feature type="region of interest" description="Disordered" evidence="10">
    <location>
        <begin position="1"/>
        <end position="27"/>
    </location>
</feature>
<dbReference type="PROSITE" id="PS50089">
    <property type="entry name" value="ZF_RING_2"/>
    <property type="match status" value="1"/>
</dbReference>
<evidence type="ECO:0000256" key="4">
    <source>
        <dbReference type="ARBA" id="ARBA00022679"/>
    </source>
</evidence>
<evidence type="ECO:0000256" key="3">
    <source>
        <dbReference type="ARBA" id="ARBA00012483"/>
    </source>
</evidence>
<dbReference type="OrthoDB" id="8062037at2759"/>
<evidence type="ECO:0000256" key="2">
    <source>
        <dbReference type="ARBA" id="ARBA00004906"/>
    </source>
</evidence>
<dbReference type="STRING" id="429701.A0A2G9GU49"/>
<feature type="compositionally biased region" description="Polar residues" evidence="10">
    <location>
        <begin position="426"/>
        <end position="437"/>
    </location>
</feature>
<dbReference type="Pfam" id="PF13639">
    <property type="entry name" value="zf-RING_2"/>
    <property type="match status" value="1"/>
</dbReference>
<feature type="compositionally biased region" description="Low complexity" evidence="10">
    <location>
        <begin position="447"/>
        <end position="457"/>
    </location>
</feature>
<comment type="catalytic activity">
    <reaction evidence="1">
        <text>S-ubiquitinyl-[E2 ubiquitin-conjugating enzyme]-L-cysteine + [acceptor protein]-L-lysine = [E2 ubiquitin-conjugating enzyme]-L-cysteine + N(6)-ubiquitinyl-[acceptor protein]-L-lysine.</text>
        <dbReference type="EC" id="2.3.2.27"/>
    </reaction>
</comment>
<proteinExistence type="predicted"/>
<evidence type="ECO:0000256" key="7">
    <source>
        <dbReference type="ARBA" id="ARBA00022786"/>
    </source>
</evidence>
<dbReference type="GO" id="GO:0008270">
    <property type="term" value="F:zinc ion binding"/>
    <property type="evidence" value="ECO:0007669"/>
    <property type="project" value="UniProtKB-KW"/>
</dbReference>
<sequence>MQRERSALGSFPEPIDLNQGSLPNNTSMDHSASWNNVMNPVENRMSSYVRASNDANASCMNVANECAPSFSGWDHGESSSGTNNIHNDADDSKMRLQWPSTEGWFSEPSNISTTSYVGNHVAGRPPRMQNYGSNVDSLNTISNPGHVRELELQRSIEASLPHNLCKSGQSEMDQIPNFYPSSSNIGTSSGSSNISENIDASCPSFGTWGSSCKRKAVEGTSGQFYPGGSSSSNQPMGKSVMQHPVPGCYTPPRNLTISSGPLNLSPTNHLEQPNPSSGVGASRVAPGPFPSLNVPGIAESSARTSSIRSNHGRNESVRFDTPGGTSLRNFGAYAVQPSRPISTTDSSELRTQVTLPMNSNNTLNQPHLMNVNEGRGLHSYPWNGSFGLRVGSSSSALMAPGERGRDEVNVRSSRRDNLEHPMTVSAPETRNVQQDQIDWSFVPPPSSSSRNHSSGSRIGSGSGGRSFHPAWLPHQHPTSQNHQRLSEAPDWTPFPPSRVESESGNRRSHFGLFPSASSSSDEVATSSRTQHNLDRLSAAFLMDMPGDDIHGWRALAGVQGRHRLIRQLLNAMRRGVHLQAEDYTLIDPFISGIAELHDRHRDMRLDVDNMSYEELLALEELIGNVSTGLSEEKICGSMKQRKFEATGISQILEPCCICQEDYITGDDLGVLDCGHEFHTICIKQWLILKNLCPICKMVGLGT</sequence>
<feature type="domain" description="RING-type" evidence="11">
    <location>
        <begin position="655"/>
        <end position="696"/>
    </location>
</feature>
<organism evidence="12 13">
    <name type="scientific">Handroanthus impetiginosus</name>
    <dbReference type="NCBI Taxonomy" id="429701"/>
    <lineage>
        <taxon>Eukaryota</taxon>
        <taxon>Viridiplantae</taxon>
        <taxon>Streptophyta</taxon>
        <taxon>Embryophyta</taxon>
        <taxon>Tracheophyta</taxon>
        <taxon>Spermatophyta</taxon>
        <taxon>Magnoliopsida</taxon>
        <taxon>eudicotyledons</taxon>
        <taxon>Gunneridae</taxon>
        <taxon>Pentapetalae</taxon>
        <taxon>asterids</taxon>
        <taxon>lamiids</taxon>
        <taxon>Lamiales</taxon>
        <taxon>Bignoniaceae</taxon>
        <taxon>Crescentiina</taxon>
        <taxon>Tabebuia alliance</taxon>
        <taxon>Handroanthus</taxon>
    </lineage>
</organism>
<keyword evidence="8" id="KW-0862">Zinc</keyword>
<keyword evidence="4" id="KW-0808">Transferase</keyword>
<gene>
    <name evidence="12" type="ORF">CDL12_18672</name>
</gene>
<comment type="caution">
    <text evidence="12">The sequence shown here is derived from an EMBL/GenBank/DDBJ whole genome shotgun (WGS) entry which is preliminary data.</text>
</comment>
<dbReference type="GO" id="GO:0010228">
    <property type="term" value="P:vegetative to reproductive phase transition of meristem"/>
    <property type="evidence" value="ECO:0007669"/>
    <property type="project" value="UniProtKB-ARBA"/>
</dbReference>
<evidence type="ECO:0000256" key="8">
    <source>
        <dbReference type="ARBA" id="ARBA00022833"/>
    </source>
</evidence>
<keyword evidence="7" id="KW-0833">Ubl conjugation pathway</keyword>
<dbReference type="EC" id="2.3.2.27" evidence="3"/>
<dbReference type="PANTHER" id="PTHR22937:SF216">
    <property type="entry name" value="RING-TYPE E3 UBIQUITIN TRANSFERASE"/>
    <property type="match status" value="1"/>
</dbReference>
<feature type="compositionally biased region" description="Low complexity" evidence="10">
    <location>
        <begin position="515"/>
        <end position="527"/>
    </location>
</feature>